<dbReference type="PANTHER" id="PTHR31080:SF296">
    <property type="entry name" value="OS05G0360900 PROTEIN"/>
    <property type="match status" value="1"/>
</dbReference>
<keyword evidence="5" id="KW-1185">Reference proteome</keyword>
<feature type="chain" id="PRO_5035884540" description="Pectinesterase inhibitor domain-containing protein" evidence="2">
    <location>
        <begin position="30"/>
        <end position="223"/>
    </location>
</feature>
<reference evidence="4" key="1">
    <citation type="submission" date="2021-08" db="EMBL/GenBank/DDBJ databases">
        <title>WGS assembly of Ceratopteris richardii.</title>
        <authorList>
            <person name="Marchant D.B."/>
            <person name="Chen G."/>
            <person name="Jenkins J."/>
            <person name="Shu S."/>
            <person name="Leebens-Mack J."/>
            <person name="Grimwood J."/>
            <person name="Schmutz J."/>
            <person name="Soltis P."/>
            <person name="Soltis D."/>
            <person name="Chen Z.-H."/>
        </authorList>
    </citation>
    <scope>NUCLEOTIDE SEQUENCE</scope>
    <source>
        <strain evidence="4">Whitten #5841</strain>
        <tissue evidence="4">Leaf</tissue>
    </source>
</reference>
<dbReference type="PANTHER" id="PTHR31080">
    <property type="entry name" value="PECTINESTERASE INHIBITOR-LIKE"/>
    <property type="match status" value="1"/>
</dbReference>
<feature type="domain" description="Pectinesterase inhibitor" evidence="3">
    <location>
        <begin position="36"/>
        <end position="197"/>
    </location>
</feature>
<evidence type="ECO:0000313" key="4">
    <source>
        <dbReference type="EMBL" id="KAH7433866.1"/>
    </source>
</evidence>
<dbReference type="GO" id="GO:0004857">
    <property type="term" value="F:enzyme inhibitor activity"/>
    <property type="evidence" value="ECO:0007669"/>
    <property type="project" value="InterPro"/>
</dbReference>
<dbReference type="SMART" id="SM00856">
    <property type="entry name" value="PMEI"/>
    <property type="match status" value="1"/>
</dbReference>
<comment type="caution">
    <text evidence="4">The sequence shown here is derived from an EMBL/GenBank/DDBJ whole genome shotgun (WGS) entry which is preliminary data.</text>
</comment>
<sequence>MAPSSLLSFMSIQLLYTMLLCTLPPGLQAFETGSSPPPVPMRYLCNTTNNASLCMSVLSRYSASPPFTHLQNLTAFVLDLALAYVNSSYSRAQGVFQEDDALSDGKSTLQDCLELMSDCRDGLKQSMRTLQHLNGQGSTSMVGGQVMDVRVWLSASLTYMETCWDELADSKAAHLRSVLHGAARNSVEPLMAMALSLGETLQKPGAASTIYSLSNDIPSQALP</sequence>
<evidence type="ECO:0000256" key="2">
    <source>
        <dbReference type="SAM" id="SignalP"/>
    </source>
</evidence>
<proteinExistence type="predicted"/>
<dbReference type="OrthoDB" id="1430376at2759"/>
<keyword evidence="1 2" id="KW-0732">Signal</keyword>
<dbReference type="InterPro" id="IPR035513">
    <property type="entry name" value="Invertase/methylesterase_inhib"/>
</dbReference>
<evidence type="ECO:0000313" key="5">
    <source>
        <dbReference type="Proteomes" id="UP000825935"/>
    </source>
</evidence>
<dbReference type="Gene3D" id="1.20.140.40">
    <property type="entry name" value="Invertase/pectin methylesterase inhibitor family protein"/>
    <property type="match status" value="1"/>
</dbReference>
<feature type="signal peptide" evidence="2">
    <location>
        <begin position="1"/>
        <end position="29"/>
    </location>
</feature>
<accession>A0A8T2UJ46</accession>
<dbReference type="InterPro" id="IPR051955">
    <property type="entry name" value="PME_Inhibitor"/>
</dbReference>
<gene>
    <name evidence="4" type="ORF">KP509_07G089800</name>
</gene>
<name>A0A8T2UJ46_CERRI</name>
<dbReference type="NCBIfam" id="TIGR01614">
    <property type="entry name" value="PME_inhib"/>
    <property type="match status" value="1"/>
</dbReference>
<dbReference type="InterPro" id="IPR006501">
    <property type="entry name" value="Pectinesterase_inhib_dom"/>
</dbReference>
<evidence type="ECO:0000256" key="1">
    <source>
        <dbReference type="ARBA" id="ARBA00022729"/>
    </source>
</evidence>
<dbReference type="Proteomes" id="UP000825935">
    <property type="component" value="Chromosome 7"/>
</dbReference>
<dbReference type="AlphaFoldDB" id="A0A8T2UJ46"/>
<organism evidence="4 5">
    <name type="scientific">Ceratopteris richardii</name>
    <name type="common">Triangle waterfern</name>
    <dbReference type="NCBI Taxonomy" id="49495"/>
    <lineage>
        <taxon>Eukaryota</taxon>
        <taxon>Viridiplantae</taxon>
        <taxon>Streptophyta</taxon>
        <taxon>Embryophyta</taxon>
        <taxon>Tracheophyta</taxon>
        <taxon>Polypodiopsida</taxon>
        <taxon>Polypodiidae</taxon>
        <taxon>Polypodiales</taxon>
        <taxon>Pteridineae</taxon>
        <taxon>Pteridaceae</taxon>
        <taxon>Parkerioideae</taxon>
        <taxon>Ceratopteris</taxon>
    </lineage>
</organism>
<dbReference type="SUPFAM" id="SSF101148">
    <property type="entry name" value="Plant invertase/pectin methylesterase inhibitor"/>
    <property type="match status" value="1"/>
</dbReference>
<evidence type="ECO:0000259" key="3">
    <source>
        <dbReference type="SMART" id="SM00856"/>
    </source>
</evidence>
<dbReference type="Pfam" id="PF04043">
    <property type="entry name" value="PMEI"/>
    <property type="match status" value="1"/>
</dbReference>
<protein>
    <recommendedName>
        <fullName evidence="3">Pectinesterase inhibitor domain-containing protein</fullName>
    </recommendedName>
</protein>
<dbReference type="EMBL" id="CM035412">
    <property type="protein sequence ID" value="KAH7433866.1"/>
    <property type="molecule type" value="Genomic_DNA"/>
</dbReference>
<dbReference type="CDD" id="cd15798">
    <property type="entry name" value="PMEI-like_3"/>
    <property type="match status" value="1"/>
</dbReference>